<comment type="caution">
    <text evidence="1">The sequence shown here is derived from an EMBL/GenBank/DDBJ whole genome shotgun (WGS) entry which is preliminary data.</text>
</comment>
<dbReference type="AlphaFoldDB" id="A0A9P0LKP1"/>
<gene>
    <name evidence="1" type="ORF">ACAOBT_LOCUS21317</name>
</gene>
<keyword evidence="2" id="KW-1185">Reference proteome</keyword>
<accession>A0A9P0LKP1</accession>
<organism evidence="1 2">
    <name type="scientific">Acanthoscelides obtectus</name>
    <name type="common">Bean weevil</name>
    <name type="synonym">Bruchus obtectus</name>
    <dbReference type="NCBI Taxonomy" id="200917"/>
    <lineage>
        <taxon>Eukaryota</taxon>
        <taxon>Metazoa</taxon>
        <taxon>Ecdysozoa</taxon>
        <taxon>Arthropoda</taxon>
        <taxon>Hexapoda</taxon>
        <taxon>Insecta</taxon>
        <taxon>Pterygota</taxon>
        <taxon>Neoptera</taxon>
        <taxon>Endopterygota</taxon>
        <taxon>Coleoptera</taxon>
        <taxon>Polyphaga</taxon>
        <taxon>Cucujiformia</taxon>
        <taxon>Chrysomeloidea</taxon>
        <taxon>Chrysomelidae</taxon>
        <taxon>Bruchinae</taxon>
        <taxon>Bruchini</taxon>
        <taxon>Acanthoscelides</taxon>
    </lineage>
</organism>
<reference evidence="1" key="1">
    <citation type="submission" date="2022-03" db="EMBL/GenBank/DDBJ databases">
        <authorList>
            <person name="Sayadi A."/>
        </authorList>
    </citation>
    <scope>NUCLEOTIDE SEQUENCE</scope>
</reference>
<dbReference type="EMBL" id="CAKOFQ010007165">
    <property type="protein sequence ID" value="CAH1993131.1"/>
    <property type="molecule type" value="Genomic_DNA"/>
</dbReference>
<sequence>MEGLVRQRGSIKASLTNFAKYVSNLLRSDELLPENVFDLQERLNSLECSMLQRFADIQDKIDRDCDETELEDEHDERCEFENKYYKVLATAKNILANNKKLL</sequence>
<evidence type="ECO:0000313" key="1">
    <source>
        <dbReference type="EMBL" id="CAH1993131.1"/>
    </source>
</evidence>
<dbReference type="Proteomes" id="UP001152888">
    <property type="component" value="Unassembled WGS sequence"/>
</dbReference>
<name>A0A9P0LKP1_ACAOB</name>
<proteinExistence type="predicted"/>
<evidence type="ECO:0000313" key="2">
    <source>
        <dbReference type="Proteomes" id="UP001152888"/>
    </source>
</evidence>
<protein>
    <submittedName>
        <fullName evidence="1">Uncharacterized protein</fullName>
    </submittedName>
</protein>
<dbReference type="OrthoDB" id="6778137at2759"/>